<keyword evidence="2" id="KW-1133">Transmembrane helix</keyword>
<evidence type="ECO:0000256" key="2">
    <source>
        <dbReference type="SAM" id="Phobius"/>
    </source>
</evidence>
<organism evidence="4 5">
    <name type="scientific">Brevibacterium paucivorans</name>
    <dbReference type="NCBI Taxonomy" id="170994"/>
    <lineage>
        <taxon>Bacteria</taxon>
        <taxon>Bacillati</taxon>
        <taxon>Actinomycetota</taxon>
        <taxon>Actinomycetes</taxon>
        <taxon>Micrococcales</taxon>
        <taxon>Brevibacteriaceae</taxon>
        <taxon>Brevibacterium</taxon>
    </lineage>
</organism>
<gene>
    <name evidence="4" type="ORF">JOE56_000033</name>
</gene>
<evidence type="ECO:0000313" key="4">
    <source>
        <dbReference type="EMBL" id="MBM7815339.1"/>
    </source>
</evidence>
<feature type="transmembrane region" description="Helical" evidence="2">
    <location>
        <begin position="35"/>
        <end position="53"/>
    </location>
</feature>
<dbReference type="Gene3D" id="3.40.50.1980">
    <property type="entry name" value="Nitrogenase molybdenum iron protein domain"/>
    <property type="match status" value="2"/>
</dbReference>
<dbReference type="SUPFAM" id="SSF53807">
    <property type="entry name" value="Helical backbone' metal receptor"/>
    <property type="match status" value="1"/>
</dbReference>
<comment type="similarity">
    <text evidence="1">Belongs to the bacterial solute-binding protein 8 family.</text>
</comment>
<dbReference type="Proteomes" id="UP000809290">
    <property type="component" value="Unassembled WGS sequence"/>
</dbReference>
<keyword evidence="2" id="KW-0472">Membrane</keyword>
<dbReference type="Pfam" id="PF01497">
    <property type="entry name" value="Peripla_BP_2"/>
    <property type="match status" value="1"/>
</dbReference>
<sequence length="423" mass="45171">MKITSRAQRRDTEPDVKAWYNRTRWRVPRRTKRRVTVTAAVLAVGLFLWNNGFHNIGTLNAAHSHECVPPPATPAAQLPDIPDVPSSKKLPASKIHGPTTAYTRASEIRPITDFANQQQTLPVTVTSDDGPEQTVRDTSRILAVNQNGGLAAAVVGLGLGCNLIGRDVSTQMSSLMPGQKEIPLVTQNGHELNAEAILNLAPTLVLTDSTIGPYDVQLQLRNAGIPVVFIPSATEDGVQGVSPQIVAVAKALGLQDAGEQLAKRVDEEITETEKRIHALAPDNPADRPRTVFLYLRGDIYYWFGKGSGADSLIQAIGARDVATEVGFSGMSPTNAEALVKAAPDVILVMTKGLESVGSIDGALKLPGIAQTPAGKNRRIVDMSDYEVMSFGPRTAEVIAALGTAVHAPEYAYVPQEESAEADA</sequence>
<dbReference type="PROSITE" id="PS50983">
    <property type="entry name" value="FE_B12_PBP"/>
    <property type="match status" value="1"/>
</dbReference>
<keyword evidence="5" id="KW-1185">Reference proteome</keyword>
<comment type="caution">
    <text evidence="4">The sequence shown here is derived from an EMBL/GenBank/DDBJ whole genome shotgun (WGS) entry which is preliminary data.</text>
</comment>
<dbReference type="InterPro" id="IPR050902">
    <property type="entry name" value="ABC_Transporter_SBP"/>
</dbReference>
<evidence type="ECO:0000259" key="3">
    <source>
        <dbReference type="PROSITE" id="PS50983"/>
    </source>
</evidence>
<reference evidence="4 5" key="1">
    <citation type="submission" date="2021-01" db="EMBL/GenBank/DDBJ databases">
        <title>Sequencing the genomes of 1000 actinobacteria strains.</title>
        <authorList>
            <person name="Klenk H.-P."/>
        </authorList>
    </citation>
    <scope>NUCLEOTIDE SEQUENCE [LARGE SCALE GENOMIC DNA]</scope>
    <source>
        <strain evidence="4 5">DSM 13657</strain>
    </source>
</reference>
<dbReference type="PANTHER" id="PTHR30535:SF4">
    <property type="entry name" value="HEMIN-BINDING PERIPLASMIC PROTEIN HMUT"/>
    <property type="match status" value="1"/>
</dbReference>
<dbReference type="PANTHER" id="PTHR30535">
    <property type="entry name" value="VITAMIN B12-BINDING PROTEIN"/>
    <property type="match status" value="1"/>
</dbReference>
<keyword evidence="2" id="KW-0812">Transmembrane</keyword>
<evidence type="ECO:0000313" key="5">
    <source>
        <dbReference type="Proteomes" id="UP000809290"/>
    </source>
</evidence>
<proteinExistence type="inferred from homology"/>
<dbReference type="InterPro" id="IPR002491">
    <property type="entry name" value="ABC_transptr_periplasmic_BD"/>
</dbReference>
<evidence type="ECO:0000256" key="1">
    <source>
        <dbReference type="ARBA" id="ARBA00008814"/>
    </source>
</evidence>
<protein>
    <submittedName>
        <fullName evidence="4">Iron complex transport system substrate-binding protein</fullName>
    </submittedName>
</protein>
<dbReference type="EMBL" id="JAFBCP010000001">
    <property type="protein sequence ID" value="MBM7815339.1"/>
    <property type="molecule type" value="Genomic_DNA"/>
</dbReference>
<feature type="domain" description="Fe/B12 periplasmic-binding" evidence="3">
    <location>
        <begin position="140"/>
        <end position="409"/>
    </location>
</feature>
<name>A0ABS2SI72_9MICO</name>
<accession>A0ABS2SI72</accession>